<evidence type="ECO:0000313" key="1">
    <source>
        <dbReference type="EMBL" id="EYC13714.1"/>
    </source>
</evidence>
<organism evidence="1 2">
    <name type="scientific">Ancylostoma ceylanicum</name>
    <dbReference type="NCBI Taxonomy" id="53326"/>
    <lineage>
        <taxon>Eukaryota</taxon>
        <taxon>Metazoa</taxon>
        <taxon>Ecdysozoa</taxon>
        <taxon>Nematoda</taxon>
        <taxon>Chromadorea</taxon>
        <taxon>Rhabditida</taxon>
        <taxon>Rhabditina</taxon>
        <taxon>Rhabditomorpha</taxon>
        <taxon>Strongyloidea</taxon>
        <taxon>Ancylostomatidae</taxon>
        <taxon>Ancylostomatinae</taxon>
        <taxon>Ancylostoma</taxon>
    </lineage>
</organism>
<keyword evidence="2" id="KW-1185">Reference proteome</keyword>
<sequence>MQASSIYRNFQWSKHSSGIRLFGVKSAEKSICTVGVDGGDPSAATKSTRHDRASHDGIVAAAKNLSFLDSCSSHLMITIKKINVLLRKPHNLISRKGFLLERSGRAAGFPGPQTGHRHRRLL</sequence>
<protein>
    <submittedName>
        <fullName evidence="1">Uncharacterized protein</fullName>
    </submittedName>
</protein>
<dbReference type="AlphaFoldDB" id="A0A016UEG7"/>
<comment type="caution">
    <text evidence="1">The sequence shown here is derived from an EMBL/GenBank/DDBJ whole genome shotgun (WGS) entry which is preliminary data.</text>
</comment>
<evidence type="ECO:0000313" key="2">
    <source>
        <dbReference type="Proteomes" id="UP000024635"/>
    </source>
</evidence>
<dbReference type="EMBL" id="JARK01001379">
    <property type="protein sequence ID" value="EYC13714.1"/>
    <property type="molecule type" value="Genomic_DNA"/>
</dbReference>
<name>A0A016UEG7_9BILA</name>
<accession>A0A016UEG7</accession>
<reference evidence="2" key="1">
    <citation type="journal article" date="2015" name="Nat. Genet.">
        <title>The genome and transcriptome of the zoonotic hookworm Ancylostoma ceylanicum identify infection-specific gene families.</title>
        <authorList>
            <person name="Schwarz E.M."/>
            <person name="Hu Y."/>
            <person name="Antoshechkin I."/>
            <person name="Miller M.M."/>
            <person name="Sternberg P.W."/>
            <person name="Aroian R.V."/>
        </authorList>
    </citation>
    <scope>NUCLEOTIDE SEQUENCE</scope>
    <source>
        <strain evidence="2">HY135</strain>
    </source>
</reference>
<proteinExistence type="predicted"/>
<dbReference type="Proteomes" id="UP000024635">
    <property type="component" value="Unassembled WGS sequence"/>
</dbReference>
<gene>
    <name evidence="1" type="primary">Acey_s0043.g881</name>
    <name evidence="1" type="ORF">Y032_0043g881</name>
</gene>